<evidence type="ECO:0000259" key="2">
    <source>
        <dbReference type="Pfam" id="PF18050"/>
    </source>
</evidence>
<feature type="domain" description="Cyclophilin-like" evidence="2">
    <location>
        <begin position="33"/>
        <end position="140"/>
    </location>
</feature>
<protein>
    <submittedName>
        <fullName evidence="3">Cyclophilin-like fold protein</fullName>
    </submittedName>
</protein>
<reference evidence="3 4" key="1">
    <citation type="submission" date="2023-01" db="EMBL/GenBank/DDBJ databases">
        <authorList>
            <person name="Yang C."/>
        </authorList>
    </citation>
    <scope>NUCLEOTIDE SEQUENCE [LARGE SCALE GENOMIC DNA]</scope>
    <source>
        <strain evidence="3 4">ZJ106</strain>
    </source>
</reference>
<dbReference type="EMBL" id="CP116766">
    <property type="protein sequence ID" value="WCL70811.1"/>
    <property type="molecule type" value="Genomic_DNA"/>
</dbReference>
<feature type="signal peptide" evidence="1">
    <location>
        <begin position="1"/>
        <end position="19"/>
    </location>
</feature>
<evidence type="ECO:0000313" key="4">
    <source>
        <dbReference type="Proteomes" id="UP001221268"/>
    </source>
</evidence>
<dbReference type="Gene3D" id="2.40.100.20">
    <property type="match status" value="1"/>
</dbReference>
<accession>A0ABY7RHY2</accession>
<keyword evidence="4" id="KW-1185">Reference proteome</keyword>
<sequence length="143" mass="15901">MKKLILALLGLVFVACTQAEPKTAVKQGENMNIQIGTQQFQAELVDNPTVAELRKLLPLTLTMTDLHRNEKYASLPQTLPRNDQAVERIEVGDVLLFQGDTLVVFYESFSTPYRYTRIGKITQSEQLKNALGAGSATVSFTLK</sequence>
<evidence type="ECO:0000256" key="1">
    <source>
        <dbReference type="SAM" id="SignalP"/>
    </source>
</evidence>
<name>A0ABY7RHY2_9NEIS</name>
<evidence type="ECO:0000313" key="3">
    <source>
        <dbReference type="EMBL" id="WCL70811.1"/>
    </source>
</evidence>
<dbReference type="Pfam" id="PF18050">
    <property type="entry name" value="Cyclophil_like2"/>
    <property type="match status" value="1"/>
</dbReference>
<dbReference type="PROSITE" id="PS51257">
    <property type="entry name" value="PROKAR_LIPOPROTEIN"/>
    <property type="match status" value="1"/>
</dbReference>
<organism evidence="3 4">
    <name type="scientific">Neisseria lisongii</name>
    <dbReference type="NCBI Taxonomy" id="2912188"/>
    <lineage>
        <taxon>Bacteria</taxon>
        <taxon>Pseudomonadati</taxon>
        <taxon>Pseudomonadota</taxon>
        <taxon>Betaproteobacteria</taxon>
        <taxon>Neisseriales</taxon>
        <taxon>Neisseriaceae</taxon>
        <taxon>Neisseria</taxon>
    </lineage>
</organism>
<dbReference type="InterPro" id="IPR041183">
    <property type="entry name" value="Cyclophilin-like"/>
</dbReference>
<dbReference type="SUPFAM" id="SSF50891">
    <property type="entry name" value="Cyclophilin-like"/>
    <property type="match status" value="1"/>
</dbReference>
<keyword evidence="1" id="KW-0732">Signal</keyword>
<proteinExistence type="predicted"/>
<dbReference type="RefSeq" id="WP_237091525.1">
    <property type="nucleotide sequence ID" value="NZ_CP116766.1"/>
</dbReference>
<dbReference type="InterPro" id="IPR029000">
    <property type="entry name" value="Cyclophilin-like_dom_sf"/>
</dbReference>
<feature type="chain" id="PRO_5047194860" evidence="1">
    <location>
        <begin position="20"/>
        <end position="143"/>
    </location>
</feature>
<dbReference type="Proteomes" id="UP001221268">
    <property type="component" value="Chromosome"/>
</dbReference>
<gene>
    <name evidence="3" type="ORF">PJU73_05345</name>
</gene>